<evidence type="ECO:0000313" key="3">
    <source>
        <dbReference type="Proteomes" id="UP000245474"/>
    </source>
</evidence>
<dbReference type="EMBL" id="QFFI01000001">
    <property type="protein sequence ID" value="PWG65757.1"/>
    <property type="molecule type" value="Genomic_DNA"/>
</dbReference>
<dbReference type="Proteomes" id="UP000245474">
    <property type="component" value="Unassembled WGS sequence"/>
</dbReference>
<evidence type="ECO:0008006" key="4">
    <source>
        <dbReference type="Google" id="ProtNLM"/>
    </source>
</evidence>
<feature type="chain" id="PRO_5015750376" description="DUF3179 domain-containing protein" evidence="1">
    <location>
        <begin position="30"/>
        <end position="347"/>
    </location>
</feature>
<sequence>MRLSSASGGLIMRSLFGLMALAPVAAALAGPPLAEPPFLPQAPAEYREARLSGGPPKDGIPSIDEPRFESAAAAGDRLADGDRIIGIHIDGEARAYPQAILVWHEIVNDTVGDTPVSVTYCPLTGTALGFRRGETTFGVSGRLVNSNLVMYDRASDTQWPQMLAAGIDGPHAGDGLQELRVVWTTWARWRERYPHTRVLTEDTGSLRRYGSDPYGQYNPRGGYYAEDAPPVFPVMHESDRYPPKHEVLGFRDADHAYAVDRAALRETGVLRHEANGRHYLIVHDPGLDTGWVFRGEAPVAPGDIEFGPDGPRIPGRDSLTAVNAFEAMWFAWAGFYPETAVIGGGDR</sequence>
<reference evidence="2 3" key="1">
    <citation type="submission" date="2018-05" db="EMBL/GenBank/DDBJ databases">
        <title>Spiribacter halobius sp. nov., a moderately halophilic bacterium isolated from marine solar saltern.</title>
        <authorList>
            <person name="Zheng W.-S."/>
            <person name="Lu D.-C."/>
            <person name="Du Z.-J."/>
        </authorList>
    </citation>
    <scope>NUCLEOTIDE SEQUENCE [LARGE SCALE GENOMIC DNA]</scope>
    <source>
        <strain evidence="2 3">E85</strain>
    </source>
</reference>
<dbReference type="OrthoDB" id="9806357at2"/>
<keyword evidence="3" id="KW-1185">Reference proteome</keyword>
<proteinExistence type="predicted"/>
<feature type="signal peptide" evidence="1">
    <location>
        <begin position="1"/>
        <end position="29"/>
    </location>
</feature>
<protein>
    <recommendedName>
        <fullName evidence="4">DUF3179 domain-containing protein</fullName>
    </recommendedName>
</protein>
<dbReference type="Pfam" id="PF11376">
    <property type="entry name" value="DUF3179"/>
    <property type="match status" value="1"/>
</dbReference>
<keyword evidence="1" id="KW-0732">Signal</keyword>
<accession>A0A2U2N9K0</accession>
<gene>
    <name evidence="2" type="ORF">DEM34_00350</name>
</gene>
<dbReference type="InterPro" id="IPR021516">
    <property type="entry name" value="DUF3179"/>
</dbReference>
<evidence type="ECO:0000256" key="1">
    <source>
        <dbReference type="SAM" id="SignalP"/>
    </source>
</evidence>
<comment type="caution">
    <text evidence="2">The sequence shown here is derived from an EMBL/GenBank/DDBJ whole genome shotgun (WGS) entry which is preliminary data.</text>
</comment>
<evidence type="ECO:0000313" key="2">
    <source>
        <dbReference type="EMBL" id="PWG65757.1"/>
    </source>
</evidence>
<name>A0A2U2N9K0_9GAMM</name>
<organism evidence="2 3">
    <name type="scientific">Sediminicurvatus halobius</name>
    <dbReference type="NCBI Taxonomy" id="2182432"/>
    <lineage>
        <taxon>Bacteria</taxon>
        <taxon>Pseudomonadati</taxon>
        <taxon>Pseudomonadota</taxon>
        <taxon>Gammaproteobacteria</taxon>
        <taxon>Chromatiales</taxon>
        <taxon>Ectothiorhodospiraceae</taxon>
        <taxon>Sediminicurvatus</taxon>
    </lineage>
</organism>
<dbReference type="AlphaFoldDB" id="A0A2U2N9K0"/>